<comment type="caution">
    <text evidence="1">The sequence shown here is derived from an EMBL/GenBank/DDBJ whole genome shotgun (WGS) entry which is preliminary data.</text>
</comment>
<gene>
    <name evidence="1" type="ORF">S12H4_07055</name>
</gene>
<proteinExistence type="predicted"/>
<accession>X1S9C4</accession>
<dbReference type="Gene3D" id="3.75.10.10">
    <property type="entry name" value="L-arginine/glycine Amidinotransferase, Chain A"/>
    <property type="match status" value="1"/>
</dbReference>
<dbReference type="AlphaFoldDB" id="X1S9C4"/>
<name>X1S9C4_9ZZZZ</name>
<organism evidence="1">
    <name type="scientific">marine sediment metagenome</name>
    <dbReference type="NCBI Taxonomy" id="412755"/>
    <lineage>
        <taxon>unclassified sequences</taxon>
        <taxon>metagenomes</taxon>
        <taxon>ecological metagenomes</taxon>
    </lineage>
</organism>
<sequence length="99" mass="10785">MATKLSCCSCSLAKSVGYILRGLGVDDIHYAYLPGFLTKRTKQVGASSGMFHLDMCFGMANPKVAVLWPGGVDYDTVKWLQEDKGVDIIFSKISFSPIS</sequence>
<dbReference type="EMBL" id="BARW01002556">
    <property type="protein sequence ID" value="GAI72015.1"/>
    <property type="molecule type" value="Genomic_DNA"/>
</dbReference>
<reference evidence="1" key="1">
    <citation type="journal article" date="2014" name="Front. Microbiol.">
        <title>High frequency of phylogenetically diverse reductive dehalogenase-homologous genes in deep subseafloor sedimentary metagenomes.</title>
        <authorList>
            <person name="Kawai M."/>
            <person name="Futagami T."/>
            <person name="Toyoda A."/>
            <person name="Takaki Y."/>
            <person name="Nishi S."/>
            <person name="Hori S."/>
            <person name="Arai W."/>
            <person name="Tsubouchi T."/>
            <person name="Morono Y."/>
            <person name="Uchiyama I."/>
            <person name="Ito T."/>
            <person name="Fujiyama A."/>
            <person name="Inagaki F."/>
            <person name="Takami H."/>
        </authorList>
    </citation>
    <scope>NUCLEOTIDE SEQUENCE</scope>
    <source>
        <strain evidence="1">Expedition CK06-06</strain>
    </source>
</reference>
<evidence type="ECO:0000313" key="1">
    <source>
        <dbReference type="EMBL" id="GAI72015.1"/>
    </source>
</evidence>
<protein>
    <submittedName>
        <fullName evidence="1">Uncharacterized protein</fullName>
    </submittedName>
</protein>